<protein>
    <submittedName>
        <fullName evidence="2">NADH dehydrogenase subunit 4L</fullName>
    </submittedName>
</protein>
<evidence type="ECO:0000313" key="1">
    <source>
        <dbReference type="Proteomes" id="UP000095283"/>
    </source>
</evidence>
<organism evidence="1 2">
    <name type="scientific">Heterorhabditis bacteriophora</name>
    <name type="common">Entomopathogenic nematode worm</name>
    <dbReference type="NCBI Taxonomy" id="37862"/>
    <lineage>
        <taxon>Eukaryota</taxon>
        <taxon>Metazoa</taxon>
        <taxon>Ecdysozoa</taxon>
        <taxon>Nematoda</taxon>
        <taxon>Chromadorea</taxon>
        <taxon>Rhabditida</taxon>
        <taxon>Rhabditina</taxon>
        <taxon>Rhabditomorpha</taxon>
        <taxon>Strongyloidea</taxon>
        <taxon>Heterorhabditidae</taxon>
        <taxon>Heterorhabditis</taxon>
    </lineage>
</organism>
<keyword evidence="1" id="KW-1185">Reference proteome</keyword>
<dbReference type="Proteomes" id="UP000095283">
    <property type="component" value="Unplaced"/>
</dbReference>
<reference evidence="2" key="1">
    <citation type="submission" date="2016-11" db="UniProtKB">
        <authorList>
            <consortium name="WormBaseParasite"/>
        </authorList>
    </citation>
    <scope>IDENTIFICATION</scope>
</reference>
<dbReference type="AlphaFoldDB" id="A0A1I7W9E8"/>
<accession>A0A1I7W9E8</accession>
<name>A0A1I7W9E8_HETBA</name>
<dbReference type="WBParaSite" id="Hba_01281">
    <property type="protein sequence ID" value="Hba_01281"/>
    <property type="gene ID" value="Hba_01281"/>
</dbReference>
<proteinExistence type="predicted"/>
<sequence length="33" mass="3682">MTFIFLLVSLCIVGMSYSSINLFKPHVSLAHVN</sequence>
<evidence type="ECO:0000313" key="2">
    <source>
        <dbReference type="WBParaSite" id="Hba_01281"/>
    </source>
</evidence>